<organism evidence="1 2">
    <name type="scientific">Humibacillus xanthopallidus</name>
    <dbReference type="NCBI Taxonomy" id="412689"/>
    <lineage>
        <taxon>Bacteria</taxon>
        <taxon>Bacillati</taxon>
        <taxon>Actinomycetota</taxon>
        <taxon>Actinomycetes</taxon>
        <taxon>Micrococcales</taxon>
        <taxon>Intrasporangiaceae</taxon>
        <taxon>Humibacillus</taxon>
    </lineage>
</organism>
<accession>A0A543HUC7</accession>
<name>A0A543HUC7_9MICO</name>
<evidence type="ECO:0000313" key="2">
    <source>
        <dbReference type="Proteomes" id="UP000316747"/>
    </source>
</evidence>
<evidence type="ECO:0000313" key="1">
    <source>
        <dbReference type="EMBL" id="TQM61951.1"/>
    </source>
</evidence>
<evidence type="ECO:0008006" key="3">
    <source>
        <dbReference type="Google" id="ProtNLM"/>
    </source>
</evidence>
<protein>
    <recommendedName>
        <fullName evidence="3">Tail-collar fiber protein</fullName>
    </recommendedName>
</protein>
<dbReference type="AlphaFoldDB" id="A0A543HUC7"/>
<gene>
    <name evidence="1" type="ORF">FBY41_1973</name>
</gene>
<comment type="caution">
    <text evidence="1">The sequence shown here is derived from an EMBL/GenBank/DDBJ whole genome shotgun (WGS) entry which is preliminary data.</text>
</comment>
<dbReference type="Proteomes" id="UP000316747">
    <property type="component" value="Unassembled WGS sequence"/>
</dbReference>
<dbReference type="RefSeq" id="WP_185749001.1">
    <property type="nucleotide sequence ID" value="NZ_VFPM01000002.1"/>
</dbReference>
<proteinExistence type="predicted"/>
<dbReference type="EMBL" id="VFPM01000002">
    <property type="protein sequence ID" value="TQM61951.1"/>
    <property type="molecule type" value="Genomic_DNA"/>
</dbReference>
<reference evidence="1 2" key="1">
    <citation type="submission" date="2019-06" db="EMBL/GenBank/DDBJ databases">
        <title>Genome sequencing of plant associated microbes to promote plant fitness in Sorghum bicolor and Oryza sativa.</title>
        <authorList>
            <person name="Coleman-Derr D."/>
        </authorList>
    </citation>
    <scope>NUCLEOTIDE SEQUENCE [LARGE SCALE GENOMIC DNA]</scope>
    <source>
        <strain evidence="1 2">KV-663</strain>
    </source>
</reference>
<sequence>MKDRMDMAGQLTLVLRDRSGAVVLERGQPNRIVAGGRRLVAEMFAGHTTGAPRTPVSTIAVGTGSTAPTDADTMLGAQRGDRIAITKVDYGTFTDPGSKVDRVRVQLSALLDFTVANDPATPLREAGLFNDANVLYSRVVFQPVTKTDTFQLTLIWEIVF</sequence>
<keyword evidence="2" id="KW-1185">Reference proteome</keyword>